<dbReference type="PANTHER" id="PTHR12993:SF28">
    <property type="entry name" value="LMBE FAMILY PROTEIN"/>
    <property type="match status" value="1"/>
</dbReference>
<dbReference type="SUPFAM" id="SSF102588">
    <property type="entry name" value="LmbE-like"/>
    <property type="match status" value="1"/>
</dbReference>
<dbReference type="STRING" id="1136941.ACH46_05380"/>
<dbReference type="RefSeq" id="WP_062395005.1">
    <property type="nucleotide sequence ID" value="NZ_CP011853.1"/>
</dbReference>
<dbReference type="PANTHER" id="PTHR12993">
    <property type="entry name" value="N-ACETYLGLUCOSAMINYL-PHOSPHATIDYLINOSITOL DE-N-ACETYLASE-RELATED"/>
    <property type="match status" value="1"/>
</dbReference>
<keyword evidence="3" id="KW-1185">Reference proteome</keyword>
<dbReference type="Proteomes" id="UP000063789">
    <property type="component" value="Chromosome"/>
</dbReference>
<dbReference type="PATRIC" id="fig|1136941.3.peg.1102"/>
<dbReference type="EMBL" id="CP011853">
    <property type="protein sequence ID" value="ALG86623.1"/>
    <property type="molecule type" value="Genomic_DNA"/>
</dbReference>
<evidence type="ECO:0000256" key="1">
    <source>
        <dbReference type="ARBA" id="ARBA00022833"/>
    </source>
</evidence>
<dbReference type="OrthoDB" id="3514174at2"/>
<proteinExistence type="predicted"/>
<accession>A0A0N7FVA6</accession>
<dbReference type="Gene3D" id="3.40.50.10320">
    <property type="entry name" value="LmbE-like"/>
    <property type="match status" value="1"/>
</dbReference>
<dbReference type="Pfam" id="PF02585">
    <property type="entry name" value="PIG-L"/>
    <property type="match status" value="1"/>
</dbReference>
<dbReference type="InterPro" id="IPR024078">
    <property type="entry name" value="LmbE-like_dom_sf"/>
</dbReference>
<dbReference type="InterPro" id="IPR003737">
    <property type="entry name" value="GlcNAc_PI_deacetylase-related"/>
</dbReference>
<dbReference type="AlphaFoldDB" id="A0A0N7FVA6"/>
<dbReference type="GO" id="GO:0016137">
    <property type="term" value="P:glycoside metabolic process"/>
    <property type="evidence" value="ECO:0007669"/>
    <property type="project" value="UniProtKB-ARBA"/>
</dbReference>
<keyword evidence="1" id="KW-0862">Zinc</keyword>
<evidence type="ECO:0000313" key="3">
    <source>
        <dbReference type="Proteomes" id="UP000063789"/>
    </source>
</evidence>
<evidence type="ECO:0000313" key="2">
    <source>
        <dbReference type="EMBL" id="ALG86623.1"/>
    </source>
</evidence>
<gene>
    <name evidence="2" type="ORF">ACH46_05380</name>
</gene>
<dbReference type="KEGG" id="goq:ACH46_05380"/>
<reference evidence="2 3" key="2">
    <citation type="journal article" date="2017" name="Int. J. Syst. Evol. Microbiol.">
        <title>Gordonia phthalatica sp. nov., a di-n-butyl phthalate-degrading bacterium isolated from activated sludge.</title>
        <authorList>
            <person name="Jin D."/>
            <person name="Kong X."/>
            <person name="Jia M."/>
            <person name="Yu X."/>
            <person name="Wang X."/>
            <person name="Zhuang X."/>
            <person name="Deng Y."/>
            <person name="Bai Z."/>
        </authorList>
    </citation>
    <scope>NUCLEOTIDE SEQUENCE [LARGE SCALE GENOMIC DNA]</scope>
    <source>
        <strain evidence="2 3">QH-11</strain>
    </source>
</reference>
<sequence>MTPATFPSDWSTALVLVAHPDDPEYGMAAAVARWTAEGKRVVYGLATSGEVGIQGMDAAEAGPLREGEQIASAAVVGVTEVEFWGFPDSEVFNSPELRAKITEVVERVDPDVILCTYGGPGWGEGKPPNQRDHIEFAAAVIDAHDELPNARSTVYWNGPNPTHAVDVTGYTEKAVESLTCHKVYLEVLDPETPVETQARRQVEWSTEPIDGFAAAHASGFEQIRPKA</sequence>
<name>A0A0N7FVA6_9ACTN</name>
<organism evidence="2 3">
    <name type="scientific">Gordonia phthalatica</name>
    <dbReference type="NCBI Taxonomy" id="1136941"/>
    <lineage>
        <taxon>Bacteria</taxon>
        <taxon>Bacillati</taxon>
        <taxon>Actinomycetota</taxon>
        <taxon>Actinomycetes</taxon>
        <taxon>Mycobacteriales</taxon>
        <taxon>Gordoniaceae</taxon>
        <taxon>Gordonia</taxon>
    </lineage>
</organism>
<reference evidence="3" key="1">
    <citation type="submission" date="2015-06" db="EMBL/GenBank/DDBJ databases">
        <title>Complete genome sequence and metabolic analysis of phthalate degradation pathway in Gordonia sp. QH-11.</title>
        <authorList>
            <person name="Jin D."/>
            <person name="Kong X."/>
            <person name="Bai Z."/>
        </authorList>
    </citation>
    <scope>NUCLEOTIDE SEQUENCE [LARGE SCALE GENOMIC DNA]</scope>
    <source>
        <strain evidence="3">QH-11</strain>
    </source>
</reference>
<protein>
    <submittedName>
        <fullName evidence="2">GlcNAc-PI de-N-acetylase</fullName>
    </submittedName>
</protein>
<dbReference type="GO" id="GO:0016811">
    <property type="term" value="F:hydrolase activity, acting on carbon-nitrogen (but not peptide) bonds, in linear amides"/>
    <property type="evidence" value="ECO:0007669"/>
    <property type="project" value="TreeGrafter"/>
</dbReference>